<dbReference type="EMBL" id="JAUSUR010000003">
    <property type="protein sequence ID" value="MDQ0361258.1"/>
    <property type="molecule type" value="Genomic_DNA"/>
</dbReference>
<gene>
    <name evidence="8" type="ORF">J2S15_002005</name>
</gene>
<evidence type="ECO:0000256" key="5">
    <source>
        <dbReference type="ARBA" id="ARBA00023239"/>
    </source>
</evidence>
<accession>A0ABU0E2Y9</accession>
<dbReference type="InterPro" id="IPR013785">
    <property type="entry name" value="Aldolase_TIM"/>
</dbReference>
<comment type="caution">
    <text evidence="8">The sequence shown here is derived from an EMBL/GenBank/DDBJ whole genome shotgun (WGS) entry which is preliminary data.</text>
</comment>
<evidence type="ECO:0000256" key="4">
    <source>
        <dbReference type="ARBA" id="ARBA00012890"/>
    </source>
</evidence>
<dbReference type="InterPro" id="IPR001754">
    <property type="entry name" value="OMPdeCOase_dom"/>
</dbReference>
<reference evidence="8 9" key="1">
    <citation type="submission" date="2023-07" db="EMBL/GenBank/DDBJ databases">
        <title>Genomic Encyclopedia of Type Strains, Phase IV (KMG-IV): sequencing the most valuable type-strain genomes for metagenomic binning, comparative biology and taxonomic classification.</title>
        <authorList>
            <person name="Goeker M."/>
        </authorList>
    </citation>
    <scope>NUCLEOTIDE SEQUENCE [LARGE SCALE GENOMIC DNA]</scope>
    <source>
        <strain evidence="8 9">DSM 16784</strain>
    </source>
</reference>
<organism evidence="8 9">
    <name type="scientific">Breznakia pachnodae</name>
    <dbReference type="NCBI Taxonomy" id="265178"/>
    <lineage>
        <taxon>Bacteria</taxon>
        <taxon>Bacillati</taxon>
        <taxon>Bacillota</taxon>
        <taxon>Erysipelotrichia</taxon>
        <taxon>Erysipelotrichales</taxon>
        <taxon>Erysipelotrichaceae</taxon>
        <taxon>Breznakia</taxon>
    </lineage>
</organism>
<dbReference type="InterPro" id="IPR017553">
    <property type="entry name" value="3-hexulose-6-phosphate_synth"/>
</dbReference>
<dbReference type="PANTHER" id="PTHR35039:SF3">
    <property type="entry name" value="3-KETO-L-GULONATE-6-PHOSPHATE DECARBOXYLASE SGBH-RELATED"/>
    <property type="match status" value="1"/>
</dbReference>
<comment type="pathway">
    <text evidence="2">One-carbon metabolism; formaldehyde assimilation via RuMP pathway; D-fructose 6-phosphate from D-ribulose 5-phosphate and formaldehyde: step 1/2.</text>
</comment>
<comment type="similarity">
    <text evidence="3">Belongs to the HPS/KGPDC family. HPS subfamily.</text>
</comment>
<sequence length="208" mass="22317">MKLQIALDTLTINECVELLDEVKDYVDIVEVGTPFLLEEGNKPVRVFKERYPQLDILADTKIMDAGELEATGAFKAGADIVTVLGVTNDETIIGALKAAKTYGGKVMIDMVCVKDLAKRVQEVDAMGVDYICCHTAFDVQGSTKSPLGDLIIINANVTNAKSAIAGGVKLDSLDPIVEANPEVIIVGGAISNADNRATMARTMKERMK</sequence>
<dbReference type="PANTHER" id="PTHR35039">
    <property type="entry name" value="3-KETO-L-GULONATE-6-PHOSPHATE DECARBOXYLASE SGBH-RELATED"/>
    <property type="match status" value="1"/>
</dbReference>
<comment type="catalytic activity">
    <reaction evidence="1">
        <text>D-ribulose 5-phosphate + formaldehyde = D-arabino-hex-3-ulose 6-phosphate</text>
        <dbReference type="Rhea" id="RHEA:25201"/>
        <dbReference type="ChEBI" id="CHEBI:16842"/>
        <dbReference type="ChEBI" id="CHEBI:58121"/>
        <dbReference type="ChEBI" id="CHEBI:58542"/>
        <dbReference type="EC" id="4.1.2.43"/>
    </reaction>
</comment>
<dbReference type="GO" id="GO:0043801">
    <property type="term" value="F:hexulose-6-phosphate synthase activity"/>
    <property type="evidence" value="ECO:0007669"/>
    <property type="project" value="UniProtKB-EC"/>
</dbReference>
<dbReference type="RefSeq" id="WP_307407829.1">
    <property type="nucleotide sequence ID" value="NZ_JAUSUR010000003.1"/>
</dbReference>
<evidence type="ECO:0000313" key="9">
    <source>
        <dbReference type="Proteomes" id="UP001230220"/>
    </source>
</evidence>
<keyword evidence="5 8" id="KW-0456">Lyase</keyword>
<evidence type="ECO:0000256" key="3">
    <source>
        <dbReference type="ARBA" id="ARBA00006350"/>
    </source>
</evidence>
<dbReference type="SMART" id="SM00934">
    <property type="entry name" value="OMPdecase"/>
    <property type="match status" value="1"/>
</dbReference>
<dbReference type="InterPro" id="IPR041710">
    <property type="entry name" value="HPS/KGPDC"/>
</dbReference>
<keyword evidence="9" id="KW-1185">Reference proteome</keyword>
<evidence type="ECO:0000256" key="6">
    <source>
        <dbReference type="ARBA" id="ARBA00023277"/>
    </source>
</evidence>
<evidence type="ECO:0000256" key="2">
    <source>
        <dbReference type="ARBA" id="ARBA00005014"/>
    </source>
</evidence>
<dbReference type="Gene3D" id="3.20.20.70">
    <property type="entry name" value="Aldolase class I"/>
    <property type="match status" value="1"/>
</dbReference>
<protein>
    <recommendedName>
        <fullName evidence="4">3-hexulose-6-phosphate synthase</fullName>
        <ecNumber evidence="4">4.1.2.43</ecNumber>
    </recommendedName>
</protein>
<dbReference type="CDD" id="cd04726">
    <property type="entry name" value="KGPDC_HPS"/>
    <property type="match status" value="1"/>
</dbReference>
<feature type="domain" description="Orotidine 5'-phosphate decarboxylase" evidence="7">
    <location>
        <begin position="2"/>
        <end position="203"/>
    </location>
</feature>
<evidence type="ECO:0000313" key="8">
    <source>
        <dbReference type="EMBL" id="MDQ0361258.1"/>
    </source>
</evidence>
<name>A0ABU0E2Y9_9FIRM</name>
<evidence type="ECO:0000256" key="1">
    <source>
        <dbReference type="ARBA" id="ARBA00000718"/>
    </source>
</evidence>
<dbReference type="InterPro" id="IPR011060">
    <property type="entry name" value="RibuloseP-bd_barrel"/>
</dbReference>
<dbReference type="NCBIfam" id="TIGR03128">
    <property type="entry name" value="RuMP_HxlA"/>
    <property type="match status" value="1"/>
</dbReference>
<dbReference type="SUPFAM" id="SSF51366">
    <property type="entry name" value="Ribulose-phoshate binding barrel"/>
    <property type="match status" value="1"/>
</dbReference>
<dbReference type="EC" id="4.1.2.43" evidence="4"/>
<dbReference type="Pfam" id="PF00215">
    <property type="entry name" value="OMPdecase"/>
    <property type="match status" value="1"/>
</dbReference>
<keyword evidence="6" id="KW-0119">Carbohydrate metabolism</keyword>
<proteinExistence type="inferred from homology"/>
<dbReference type="Proteomes" id="UP001230220">
    <property type="component" value="Unassembled WGS sequence"/>
</dbReference>
<evidence type="ECO:0000259" key="7">
    <source>
        <dbReference type="SMART" id="SM00934"/>
    </source>
</evidence>